<name>A0A507D2M6_9FUNG</name>
<proteinExistence type="predicted"/>
<evidence type="ECO:0000313" key="1">
    <source>
        <dbReference type="EMBL" id="TPX45674.1"/>
    </source>
</evidence>
<sequence>MAPPYPSGAPHGTNSLLFAADLFEVDLRRDEIRLLSHEMSEVLGRPATTPAAITDKQSEYDKLKLQYNNATRDLRAFYRDAENRYTTWVAANPPSVTGAPAAVTSASTSALPTPSTLVDMKIADPDKFKGGFKNYNRWLFGCQNVIAVRSRIDSDDKKIRCIGARMERAALQWYESYQSQRTEWWSINSPSSTEQQRRASRI</sequence>
<gene>
    <name evidence="1" type="ORF">SeLEV6574_g03728</name>
</gene>
<comment type="caution">
    <text evidence="1">The sequence shown here is derived from an EMBL/GenBank/DDBJ whole genome shotgun (WGS) entry which is preliminary data.</text>
</comment>
<organism evidence="1 2">
    <name type="scientific">Synchytrium endobioticum</name>
    <dbReference type="NCBI Taxonomy" id="286115"/>
    <lineage>
        <taxon>Eukaryota</taxon>
        <taxon>Fungi</taxon>
        <taxon>Fungi incertae sedis</taxon>
        <taxon>Chytridiomycota</taxon>
        <taxon>Chytridiomycota incertae sedis</taxon>
        <taxon>Chytridiomycetes</taxon>
        <taxon>Synchytriales</taxon>
        <taxon>Synchytriaceae</taxon>
        <taxon>Synchytrium</taxon>
    </lineage>
</organism>
<evidence type="ECO:0000313" key="2">
    <source>
        <dbReference type="Proteomes" id="UP000320475"/>
    </source>
</evidence>
<dbReference type="AlphaFoldDB" id="A0A507D2M6"/>
<accession>A0A507D2M6</accession>
<dbReference type="Proteomes" id="UP000320475">
    <property type="component" value="Unassembled WGS sequence"/>
</dbReference>
<reference evidence="1 2" key="1">
    <citation type="journal article" date="2019" name="Sci. Rep.">
        <title>Comparative genomics of chytrid fungi reveal insights into the obligate biotrophic and pathogenic lifestyle of Synchytrium endobioticum.</title>
        <authorList>
            <person name="van de Vossenberg B.T.L.H."/>
            <person name="Warris S."/>
            <person name="Nguyen H.D.T."/>
            <person name="van Gent-Pelzer M.P.E."/>
            <person name="Joly D.L."/>
            <person name="van de Geest H.C."/>
            <person name="Bonants P.J.M."/>
            <person name="Smith D.S."/>
            <person name="Levesque C.A."/>
            <person name="van der Lee T.A.J."/>
        </authorList>
    </citation>
    <scope>NUCLEOTIDE SEQUENCE [LARGE SCALE GENOMIC DNA]</scope>
    <source>
        <strain evidence="1 2">LEV6574</strain>
    </source>
</reference>
<dbReference type="VEuPathDB" id="FungiDB:SeMB42_g00853"/>
<protein>
    <submittedName>
        <fullName evidence="1">Uncharacterized protein</fullName>
    </submittedName>
</protein>
<dbReference type="EMBL" id="QEAM01000133">
    <property type="protein sequence ID" value="TPX45674.1"/>
    <property type="molecule type" value="Genomic_DNA"/>
</dbReference>